<accession>A0AA88C8P9</accession>
<sequence>MTPRRGVRWALAPWLALPAFALAQAVADPTLPPPSLQAPGATAPVVAPALPELQSILVSREAGGRRVAVISGEMVRQGGRYRGAVVESVGETSVVLRRGRTRETLRLFQGRAPSALAPTAEAAPIAPPARPADMKKETQ</sequence>
<gene>
    <name evidence="3" type="ORF">GCM10007388_45310</name>
</gene>
<proteinExistence type="predicted"/>
<feature type="signal peptide" evidence="2">
    <location>
        <begin position="1"/>
        <end position="23"/>
    </location>
</feature>
<feature type="chain" id="PRO_5041655645" description="MSHA biogenesis protein MshK" evidence="2">
    <location>
        <begin position="24"/>
        <end position="139"/>
    </location>
</feature>
<comment type="caution">
    <text evidence="3">The sequence shown here is derived from an EMBL/GenBank/DDBJ whole genome shotgun (WGS) entry which is preliminary data.</text>
</comment>
<evidence type="ECO:0000313" key="3">
    <source>
        <dbReference type="EMBL" id="GGZ06692.1"/>
    </source>
</evidence>
<reference evidence="3" key="1">
    <citation type="journal article" date="2014" name="Int. J. Syst. Evol. Microbiol.">
        <title>Complete genome sequence of Corynebacterium casei LMG S-19264T (=DSM 44701T), isolated from a smear-ripened cheese.</title>
        <authorList>
            <consortium name="US DOE Joint Genome Institute (JGI-PGF)"/>
            <person name="Walter F."/>
            <person name="Albersmeier A."/>
            <person name="Kalinowski J."/>
            <person name="Ruckert C."/>
        </authorList>
    </citation>
    <scope>NUCLEOTIDE SEQUENCE</scope>
    <source>
        <strain evidence="3">KCTC 12344</strain>
    </source>
</reference>
<feature type="region of interest" description="Disordered" evidence="1">
    <location>
        <begin position="116"/>
        <end position="139"/>
    </location>
</feature>
<dbReference type="Proteomes" id="UP000619512">
    <property type="component" value="Unassembled WGS sequence"/>
</dbReference>
<evidence type="ECO:0000256" key="1">
    <source>
        <dbReference type="SAM" id="MobiDB-lite"/>
    </source>
</evidence>
<reference evidence="3" key="2">
    <citation type="submission" date="2022-12" db="EMBL/GenBank/DDBJ databases">
        <authorList>
            <person name="Sun Q."/>
            <person name="Kim S."/>
        </authorList>
    </citation>
    <scope>NUCLEOTIDE SEQUENCE</scope>
    <source>
        <strain evidence="3">KCTC 12344</strain>
    </source>
</reference>
<evidence type="ECO:0000313" key="4">
    <source>
        <dbReference type="Proteomes" id="UP000619512"/>
    </source>
</evidence>
<dbReference type="RefSeq" id="WP_189569276.1">
    <property type="nucleotide sequence ID" value="NZ_BMWW01000010.1"/>
</dbReference>
<evidence type="ECO:0000256" key="2">
    <source>
        <dbReference type="SAM" id="SignalP"/>
    </source>
</evidence>
<protein>
    <recommendedName>
        <fullName evidence="5">MSHA biogenesis protein MshK</fullName>
    </recommendedName>
</protein>
<organism evidence="3 4">
    <name type="scientific">Pseudoduganella plicata</name>
    <dbReference type="NCBI Taxonomy" id="321984"/>
    <lineage>
        <taxon>Bacteria</taxon>
        <taxon>Pseudomonadati</taxon>
        <taxon>Pseudomonadota</taxon>
        <taxon>Betaproteobacteria</taxon>
        <taxon>Burkholderiales</taxon>
        <taxon>Oxalobacteraceae</taxon>
        <taxon>Telluria group</taxon>
        <taxon>Pseudoduganella</taxon>
    </lineage>
</organism>
<dbReference type="EMBL" id="BMWW01000010">
    <property type="protein sequence ID" value="GGZ06692.1"/>
    <property type="molecule type" value="Genomic_DNA"/>
</dbReference>
<dbReference type="AlphaFoldDB" id="A0AA88C8P9"/>
<name>A0AA88C8P9_9BURK</name>
<keyword evidence="2" id="KW-0732">Signal</keyword>
<evidence type="ECO:0008006" key="5">
    <source>
        <dbReference type="Google" id="ProtNLM"/>
    </source>
</evidence>